<gene>
    <name evidence="2" type="ORF">ACFPYL_21900</name>
</gene>
<keyword evidence="1" id="KW-0472">Membrane</keyword>
<dbReference type="Proteomes" id="UP001596135">
    <property type="component" value="Unassembled WGS sequence"/>
</dbReference>
<proteinExistence type="predicted"/>
<comment type="caution">
    <text evidence="2">The sequence shown here is derived from an EMBL/GenBank/DDBJ whole genome shotgun (WGS) entry which is preliminary data.</text>
</comment>
<organism evidence="2 3">
    <name type="scientific">Nocardioides hankookensis</name>
    <dbReference type="NCBI Taxonomy" id="443157"/>
    <lineage>
        <taxon>Bacteria</taxon>
        <taxon>Bacillati</taxon>
        <taxon>Actinomycetota</taxon>
        <taxon>Actinomycetes</taxon>
        <taxon>Propionibacteriales</taxon>
        <taxon>Nocardioidaceae</taxon>
        <taxon>Nocardioides</taxon>
    </lineage>
</organism>
<keyword evidence="1" id="KW-1133">Transmembrane helix</keyword>
<accession>A0ABW1LRG1</accession>
<sequence>MNTYDLLMAWLAARPLRTRVRVYNLVLAIAGISFLLVVGLPLIEIDHLWRIDLDDLTKVTIATSAIAAVLAKANARAARGDQ</sequence>
<evidence type="ECO:0000313" key="3">
    <source>
        <dbReference type="Proteomes" id="UP001596135"/>
    </source>
</evidence>
<evidence type="ECO:0000256" key="1">
    <source>
        <dbReference type="SAM" id="Phobius"/>
    </source>
</evidence>
<feature type="transmembrane region" description="Helical" evidence="1">
    <location>
        <begin position="20"/>
        <end position="43"/>
    </location>
</feature>
<reference evidence="3" key="1">
    <citation type="journal article" date="2019" name="Int. J. Syst. Evol. Microbiol.">
        <title>The Global Catalogue of Microorganisms (GCM) 10K type strain sequencing project: providing services to taxonomists for standard genome sequencing and annotation.</title>
        <authorList>
            <consortium name="The Broad Institute Genomics Platform"/>
            <consortium name="The Broad Institute Genome Sequencing Center for Infectious Disease"/>
            <person name="Wu L."/>
            <person name="Ma J."/>
        </authorList>
    </citation>
    <scope>NUCLEOTIDE SEQUENCE [LARGE SCALE GENOMIC DNA]</scope>
    <source>
        <strain evidence="3">CCUG 54522</strain>
    </source>
</reference>
<keyword evidence="3" id="KW-1185">Reference proteome</keyword>
<evidence type="ECO:0008006" key="4">
    <source>
        <dbReference type="Google" id="ProtNLM"/>
    </source>
</evidence>
<dbReference type="RefSeq" id="WP_379159523.1">
    <property type="nucleotide sequence ID" value="NZ_JBHSRJ010000009.1"/>
</dbReference>
<evidence type="ECO:0000313" key="2">
    <source>
        <dbReference type="EMBL" id="MFC6045752.1"/>
    </source>
</evidence>
<name>A0ABW1LRG1_9ACTN</name>
<dbReference type="EMBL" id="JBHSRJ010000009">
    <property type="protein sequence ID" value="MFC6045752.1"/>
    <property type="molecule type" value="Genomic_DNA"/>
</dbReference>
<keyword evidence="1" id="KW-0812">Transmembrane</keyword>
<protein>
    <recommendedName>
        <fullName evidence="4">Holin</fullName>
    </recommendedName>
</protein>